<evidence type="ECO:0000313" key="3">
    <source>
        <dbReference type="Proteomes" id="UP001266305"/>
    </source>
</evidence>
<dbReference type="Proteomes" id="UP001266305">
    <property type="component" value="Unassembled WGS sequence"/>
</dbReference>
<gene>
    <name evidence="2" type="primary">MCM3AP_3</name>
    <name evidence="2" type="ORF">P7K49_032353</name>
</gene>
<dbReference type="InterPro" id="IPR005062">
    <property type="entry name" value="SAC3/GANP/THP3_conserved"/>
</dbReference>
<feature type="domain" description="SAC3/GANP/THP3 conserved" evidence="1">
    <location>
        <begin position="4"/>
        <end position="58"/>
    </location>
</feature>
<proteinExistence type="predicted"/>
<dbReference type="Pfam" id="PF03399">
    <property type="entry name" value="SAC3_GANP"/>
    <property type="match status" value="1"/>
</dbReference>
<sequence length="302" mass="32685">MLAIPVIRKDALRALNFAYTVSTQRSTVFPLDGVVRMLLFQDCEEATDFLTCHGLTISDGCVELNRSAFLEPEGLSKTRKSVFITRKLTVSIGEVVNGGPLPPVPRHTPVCSFNSQNKYVGENLATELPIGTQRPGSDTAVPLPPILALNMSVAPGLFQPPVQPELPPPEPVPVYSDEDLEQVVDELIQEALQKDCEEVGSAGAAYVAAALGVSNAAVEDLLTAATTGILRHIAAEEVTKERERREQERQRAEEERSVCRVHAAGQEMCVDQERLDPGREDLAVAHCAAIQPLLALSVPSYA</sequence>
<organism evidence="2 3">
    <name type="scientific">Saguinus oedipus</name>
    <name type="common">Cotton-top tamarin</name>
    <name type="synonym">Oedipomidas oedipus</name>
    <dbReference type="NCBI Taxonomy" id="9490"/>
    <lineage>
        <taxon>Eukaryota</taxon>
        <taxon>Metazoa</taxon>
        <taxon>Chordata</taxon>
        <taxon>Craniata</taxon>
        <taxon>Vertebrata</taxon>
        <taxon>Euteleostomi</taxon>
        <taxon>Mammalia</taxon>
        <taxon>Eutheria</taxon>
        <taxon>Euarchontoglires</taxon>
        <taxon>Primates</taxon>
        <taxon>Haplorrhini</taxon>
        <taxon>Platyrrhini</taxon>
        <taxon>Cebidae</taxon>
        <taxon>Callitrichinae</taxon>
        <taxon>Saguinus</taxon>
    </lineage>
</organism>
<dbReference type="InterPro" id="IPR045107">
    <property type="entry name" value="SAC3/GANP/THP3"/>
</dbReference>
<evidence type="ECO:0000259" key="1">
    <source>
        <dbReference type="Pfam" id="PF03399"/>
    </source>
</evidence>
<evidence type="ECO:0000313" key="2">
    <source>
        <dbReference type="EMBL" id="KAK2089687.1"/>
    </source>
</evidence>
<dbReference type="PANTHER" id="PTHR12436:SF3">
    <property type="entry name" value="GERMINAL-CENTER ASSOCIATED NUCLEAR PROTEIN"/>
    <property type="match status" value="1"/>
</dbReference>
<dbReference type="Gene3D" id="1.25.40.990">
    <property type="match status" value="1"/>
</dbReference>
<dbReference type="PANTHER" id="PTHR12436">
    <property type="entry name" value="80 KDA MCM3-ASSOCIATED PROTEIN"/>
    <property type="match status" value="1"/>
</dbReference>
<reference evidence="2 3" key="1">
    <citation type="submission" date="2023-05" db="EMBL/GenBank/DDBJ databases">
        <title>B98-5 Cell Line De Novo Hybrid Assembly: An Optical Mapping Approach.</title>
        <authorList>
            <person name="Kananen K."/>
            <person name="Auerbach J.A."/>
            <person name="Kautto E."/>
            <person name="Blachly J.S."/>
        </authorList>
    </citation>
    <scope>NUCLEOTIDE SEQUENCE [LARGE SCALE GENOMIC DNA]</scope>
    <source>
        <strain evidence="2">B95-8</strain>
        <tissue evidence="2">Cell line</tissue>
    </source>
</reference>
<name>A0ABQ9TXZ6_SAGOE</name>
<comment type="caution">
    <text evidence="2">The sequence shown here is derived from an EMBL/GenBank/DDBJ whole genome shotgun (WGS) entry which is preliminary data.</text>
</comment>
<accession>A0ABQ9TXZ6</accession>
<protein>
    <submittedName>
        <fullName evidence="2">Germinal-center associated nuclear protein</fullName>
    </submittedName>
</protein>
<keyword evidence="3" id="KW-1185">Reference proteome</keyword>
<dbReference type="EMBL" id="JASSZA010000018">
    <property type="protein sequence ID" value="KAK2089687.1"/>
    <property type="molecule type" value="Genomic_DNA"/>
</dbReference>